<gene>
    <name evidence="1" type="ORF">ALC57_11457</name>
</gene>
<protein>
    <submittedName>
        <fullName evidence="1">Uncharacterized protein</fullName>
    </submittedName>
</protein>
<proteinExistence type="predicted"/>
<organism evidence="1 2">
    <name type="scientific">Trachymyrmex cornetzi</name>
    <dbReference type="NCBI Taxonomy" id="471704"/>
    <lineage>
        <taxon>Eukaryota</taxon>
        <taxon>Metazoa</taxon>
        <taxon>Ecdysozoa</taxon>
        <taxon>Arthropoda</taxon>
        <taxon>Hexapoda</taxon>
        <taxon>Insecta</taxon>
        <taxon>Pterygota</taxon>
        <taxon>Neoptera</taxon>
        <taxon>Endopterygota</taxon>
        <taxon>Hymenoptera</taxon>
        <taxon>Apocrita</taxon>
        <taxon>Aculeata</taxon>
        <taxon>Formicoidea</taxon>
        <taxon>Formicidae</taxon>
        <taxon>Myrmicinae</taxon>
        <taxon>Trachymyrmex</taxon>
    </lineage>
</organism>
<reference evidence="1 2" key="1">
    <citation type="submission" date="2015-09" db="EMBL/GenBank/DDBJ databases">
        <title>Trachymyrmex cornetzi WGS genome.</title>
        <authorList>
            <person name="Nygaard S."/>
            <person name="Hu H."/>
            <person name="Boomsma J."/>
            <person name="Zhang G."/>
        </authorList>
    </citation>
    <scope>NUCLEOTIDE SEQUENCE [LARGE SCALE GENOMIC DNA]</scope>
    <source>
        <strain evidence="1">Tcor2-1</strain>
        <tissue evidence="1">Whole body</tissue>
    </source>
</reference>
<evidence type="ECO:0000313" key="2">
    <source>
        <dbReference type="Proteomes" id="UP000078492"/>
    </source>
</evidence>
<dbReference type="Proteomes" id="UP000078492">
    <property type="component" value="Unassembled WGS sequence"/>
</dbReference>
<name>A0A195DTQ3_9HYME</name>
<sequence>LLGFAMAVVVARKRHSIRHLVGKSAIVRKGLERSFFFSFSRRLTKPDDTDDTDDVDVDVDVSCRAAVSHHRQLPETPENLSK</sequence>
<dbReference type="EMBL" id="KQ980390">
    <property type="protein sequence ID" value="KYN16246.1"/>
    <property type="molecule type" value="Genomic_DNA"/>
</dbReference>
<dbReference type="AlphaFoldDB" id="A0A195DTQ3"/>
<accession>A0A195DTQ3</accession>
<keyword evidence="2" id="KW-1185">Reference proteome</keyword>
<feature type="non-terminal residue" evidence="1">
    <location>
        <position position="1"/>
    </location>
</feature>
<evidence type="ECO:0000313" key="1">
    <source>
        <dbReference type="EMBL" id="KYN16246.1"/>
    </source>
</evidence>